<evidence type="ECO:0000313" key="1">
    <source>
        <dbReference type="EMBL" id="KAJ8887259.1"/>
    </source>
</evidence>
<gene>
    <name evidence="1" type="ORF">PR048_013474</name>
</gene>
<evidence type="ECO:0000313" key="2">
    <source>
        <dbReference type="Proteomes" id="UP001159363"/>
    </source>
</evidence>
<dbReference type="EMBL" id="JARBHB010000004">
    <property type="protein sequence ID" value="KAJ8887259.1"/>
    <property type="molecule type" value="Genomic_DNA"/>
</dbReference>
<comment type="caution">
    <text evidence="1">The sequence shown here is derived from an EMBL/GenBank/DDBJ whole genome shotgun (WGS) entry which is preliminary data.</text>
</comment>
<sequence>MLDQHPDVFEVFDSLWWTTITQHKILTVLNAYIFVRPINMIAPHDRPSLTRKSLFDSQIVTAGKNDSMIRSHVSFKPMNKLTVNLPPPKTCQTSRKHWQGWGRPSCSSCKTSSPDLTNPHKTKGSVHYTRWQMVSLVLLHALRFAGCPCDLPSTHDAGTGWVHRPFHCCVSRKHGDLVPVMGIARTSPCDNDREH</sequence>
<organism evidence="1 2">
    <name type="scientific">Dryococelus australis</name>
    <dbReference type="NCBI Taxonomy" id="614101"/>
    <lineage>
        <taxon>Eukaryota</taxon>
        <taxon>Metazoa</taxon>
        <taxon>Ecdysozoa</taxon>
        <taxon>Arthropoda</taxon>
        <taxon>Hexapoda</taxon>
        <taxon>Insecta</taxon>
        <taxon>Pterygota</taxon>
        <taxon>Neoptera</taxon>
        <taxon>Polyneoptera</taxon>
        <taxon>Phasmatodea</taxon>
        <taxon>Verophasmatodea</taxon>
        <taxon>Anareolatae</taxon>
        <taxon>Phasmatidae</taxon>
        <taxon>Eurycanthinae</taxon>
        <taxon>Dryococelus</taxon>
    </lineage>
</organism>
<reference evidence="1 2" key="1">
    <citation type="submission" date="2023-02" db="EMBL/GenBank/DDBJ databases">
        <title>LHISI_Scaffold_Assembly.</title>
        <authorList>
            <person name="Stuart O.P."/>
            <person name="Cleave R."/>
            <person name="Magrath M.J.L."/>
            <person name="Mikheyev A.S."/>
        </authorList>
    </citation>
    <scope>NUCLEOTIDE SEQUENCE [LARGE SCALE GENOMIC DNA]</scope>
    <source>
        <strain evidence="1">Daus_M_001</strain>
        <tissue evidence="1">Leg muscle</tissue>
    </source>
</reference>
<dbReference type="Proteomes" id="UP001159363">
    <property type="component" value="Chromosome X"/>
</dbReference>
<proteinExistence type="predicted"/>
<protein>
    <submittedName>
        <fullName evidence="1">Uncharacterized protein</fullName>
    </submittedName>
</protein>
<keyword evidence="2" id="KW-1185">Reference proteome</keyword>
<accession>A0ABQ9HT42</accession>
<name>A0ABQ9HT42_9NEOP</name>